<accession>A0ACB8T203</accession>
<keyword evidence="2" id="KW-1185">Reference proteome</keyword>
<reference evidence="1" key="2">
    <citation type="journal article" date="2022" name="New Phytol.">
        <title>Evolutionary transition to the ectomycorrhizal habit in the genomes of a hyperdiverse lineage of mushroom-forming fungi.</title>
        <authorList>
            <person name="Looney B."/>
            <person name="Miyauchi S."/>
            <person name="Morin E."/>
            <person name="Drula E."/>
            <person name="Courty P.E."/>
            <person name="Kohler A."/>
            <person name="Kuo A."/>
            <person name="LaButti K."/>
            <person name="Pangilinan J."/>
            <person name="Lipzen A."/>
            <person name="Riley R."/>
            <person name="Andreopoulos W."/>
            <person name="He G."/>
            <person name="Johnson J."/>
            <person name="Nolan M."/>
            <person name="Tritt A."/>
            <person name="Barry K.W."/>
            <person name="Grigoriev I.V."/>
            <person name="Nagy L.G."/>
            <person name="Hibbett D."/>
            <person name="Henrissat B."/>
            <person name="Matheny P.B."/>
            <person name="Labbe J."/>
            <person name="Martin F.M."/>
        </authorList>
    </citation>
    <scope>NUCLEOTIDE SEQUENCE</scope>
    <source>
        <strain evidence="1">HHB10654</strain>
    </source>
</reference>
<dbReference type="Proteomes" id="UP000814140">
    <property type="component" value="Unassembled WGS sequence"/>
</dbReference>
<name>A0ACB8T203_9AGAM</name>
<dbReference type="EMBL" id="MU277207">
    <property type="protein sequence ID" value="KAI0062412.1"/>
    <property type="molecule type" value="Genomic_DNA"/>
</dbReference>
<protein>
    <submittedName>
        <fullName evidence="1">Uncharacterized protein</fullName>
    </submittedName>
</protein>
<sequence>MGLADLHQHGPPAPCTDRALACFWTSGGNPDDKGAVQSRTICLGAVRFTHFRTWGAACRERRVLRRTSAWRRWQEVPKILRSPRSKGGSENEDSPRSYAYILASSADSGCLERWRRDCQIVKLLRSRPAARAILSSLESARAAVLRGPSGRPMFPNLDSLRRSCRLEKSLPD</sequence>
<gene>
    <name evidence="1" type="ORF">BV25DRAFT_626140</name>
</gene>
<organism evidence="1 2">
    <name type="scientific">Artomyces pyxidatus</name>
    <dbReference type="NCBI Taxonomy" id="48021"/>
    <lineage>
        <taxon>Eukaryota</taxon>
        <taxon>Fungi</taxon>
        <taxon>Dikarya</taxon>
        <taxon>Basidiomycota</taxon>
        <taxon>Agaricomycotina</taxon>
        <taxon>Agaricomycetes</taxon>
        <taxon>Russulales</taxon>
        <taxon>Auriscalpiaceae</taxon>
        <taxon>Artomyces</taxon>
    </lineage>
</organism>
<comment type="caution">
    <text evidence="1">The sequence shown here is derived from an EMBL/GenBank/DDBJ whole genome shotgun (WGS) entry which is preliminary data.</text>
</comment>
<evidence type="ECO:0000313" key="2">
    <source>
        <dbReference type="Proteomes" id="UP000814140"/>
    </source>
</evidence>
<proteinExistence type="predicted"/>
<evidence type="ECO:0000313" key="1">
    <source>
        <dbReference type="EMBL" id="KAI0062412.1"/>
    </source>
</evidence>
<reference evidence="1" key="1">
    <citation type="submission" date="2021-03" db="EMBL/GenBank/DDBJ databases">
        <authorList>
            <consortium name="DOE Joint Genome Institute"/>
            <person name="Ahrendt S."/>
            <person name="Looney B.P."/>
            <person name="Miyauchi S."/>
            <person name="Morin E."/>
            <person name="Drula E."/>
            <person name="Courty P.E."/>
            <person name="Chicoki N."/>
            <person name="Fauchery L."/>
            <person name="Kohler A."/>
            <person name="Kuo A."/>
            <person name="Labutti K."/>
            <person name="Pangilinan J."/>
            <person name="Lipzen A."/>
            <person name="Riley R."/>
            <person name="Andreopoulos W."/>
            <person name="He G."/>
            <person name="Johnson J."/>
            <person name="Barry K.W."/>
            <person name="Grigoriev I.V."/>
            <person name="Nagy L."/>
            <person name="Hibbett D."/>
            <person name="Henrissat B."/>
            <person name="Matheny P.B."/>
            <person name="Labbe J."/>
            <person name="Martin F."/>
        </authorList>
    </citation>
    <scope>NUCLEOTIDE SEQUENCE</scope>
    <source>
        <strain evidence="1">HHB10654</strain>
    </source>
</reference>